<dbReference type="AlphaFoldDB" id="G4SWU1"/>
<dbReference type="EMBL" id="FO082060">
    <property type="protein sequence ID" value="CCE22007.1"/>
    <property type="molecule type" value="Genomic_DNA"/>
</dbReference>
<dbReference type="NCBIfam" id="NF047835">
    <property type="entry name" value="UbiqAccUbiK"/>
    <property type="match status" value="1"/>
</dbReference>
<dbReference type="InterPro" id="IPR007475">
    <property type="entry name" value="UbiK"/>
</dbReference>
<dbReference type="GO" id="GO:0005829">
    <property type="term" value="C:cytosol"/>
    <property type="evidence" value="ECO:0007669"/>
    <property type="project" value="TreeGrafter"/>
</dbReference>
<name>G4SWU1_META2</name>
<evidence type="ECO:0000313" key="2">
    <source>
        <dbReference type="EMBL" id="CCE22007.1"/>
    </source>
</evidence>
<comment type="function">
    <text evidence="1">Required for efficient ubiquinone (coenzyme Q) biosynthesis. UbiK is probably an accessory factor of Ubi enzymes and facilitates ubiquinone biosynthesis by acting as an assembly factor, a targeting factor, or both.</text>
</comment>
<dbReference type="GO" id="GO:0006744">
    <property type="term" value="P:ubiquinone biosynthetic process"/>
    <property type="evidence" value="ECO:0007669"/>
    <property type="project" value="UniProtKB-UniRule"/>
</dbReference>
<dbReference type="PANTHER" id="PTHR38040:SF1">
    <property type="entry name" value="UBIQUINONE BIOSYNTHESIS ACCESSORY FACTOR UBIK"/>
    <property type="match status" value="1"/>
</dbReference>
<protein>
    <recommendedName>
        <fullName evidence="1">Ubiquinone biosynthesis accessory factor UbiK</fullName>
    </recommendedName>
</protein>
<dbReference type="RefSeq" id="WP_014146816.1">
    <property type="nucleotide sequence ID" value="NC_016112.1"/>
</dbReference>
<evidence type="ECO:0000313" key="3">
    <source>
        <dbReference type="Proteomes" id="UP000008315"/>
    </source>
</evidence>
<comment type="subcellular location">
    <subcellularLocation>
        <location evidence="1">Cytoplasm</location>
    </subcellularLocation>
</comment>
<comment type="similarity">
    <text evidence="1">Belongs to the UbiK family.</text>
</comment>
<organism evidence="2 3">
    <name type="scientific">Methylotuvimicrobium alcaliphilum (strain DSM 19304 / NCIMB 14124 / VKM B-2133 / 20Z)</name>
    <name type="common">Methylomicrobium alcaliphilum</name>
    <dbReference type="NCBI Taxonomy" id="1091494"/>
    <lineage>
        <taxon>Bacteria</taxon>
        <taxon>Pseudomonadati</taxon>
        <taxon>Pseudomonadota</taxon>
        <taxon>Gammaproteobacteria</taxon>
        <taxon>Methylococcales</taxon>
        <taxon>Methylococcaceae</taxon>
        <taxon>Methylotuvimicrobium</taxon>
    </lineage>
</organism>
<dbReference type="Proteomes" id="UP000008315">
    <property type="component" value="Chromosome"/>
</dbReference>
<keyword evidence="1" id="KW-0831">Ubiquinone biosynthesis</keyword>
<gene>
    <name evidence="1" type="primary">ubiK</name>
    <name evidence="2" type="ordered locus">MEALZ_0307</name>
</gene>
<comment type="pathway">
    <text evidence="1">Cofactor biosynthesis; ubiquinone biosynthesis.</text>
</comment>
<dbReference type="HAMAP" id="MF_02216">
    <property type="entry name" value="UbiK"/>
    <property type="match status" value="1"/>
</dbReference>
<dbReference type="HOGENOM" id="CLU_154412_0_1_6"/>
<proteinExistence type="inferred from homology"/>
<sequence>MFDPKAIDDIANRLANAMPPGLSHLKEDMEKNFHAVLQGTLGKLDLVTREEFEVQKAVLTKTRTKLEDLEIRVAALEKQLNQNPSDQVNS</sequence>
<dbReference type="PATRIC" id="fig|271065.3.peg.316"/>
<dbReference type="UniPathway" id="UPA00232"/>
<keyword evidence="3" id="KW-1185">Reference proteome</keyword>
<dbReference type="KEGG" id="mah:MEALZ_0307"/>
<accession>G4SWU1</accession>
<dbReference type="STRING" id="1091494.MEALZ_0307"/>
<dbReference type="Pfam" id="PF04380">
    <property type="entry name" value="BMFP"/>
    <property type="match status" value="1"/>
</dbReference>
<evidence type="ECO:0000256" key="1">
    <source>
        <dbReference type="HAMAP-Rule" id="MF_02216"/>
    </source>
</evidence>
<dbReference type="PANTHER" id="PTHR38040">
    <property type="entry name" value="UBIQUINONE BIOSYNTHESIS ACCESSORY FACTOR UBIK"/>
    <property type="match status" value="1"/>
</dbReference>
<reference evidence="3" key="1">
    <citation type="journal article" date="2012" name="J. Bacteriol.">
        <title>Genome sequence of the haloalkaliphilic methanotrophic bacterium Methylomicrobium alcaliphilum 20Z.</title>
        <authorList>
            <person name="Vuilleumier S."/>
            <person name="Khmelenina V.N."/>
            <person name="Bringel F."/>
            <person name="Reshetnikov A.S."/>
            <person name="Lajus A."/>
            <person name="Mangenot S."/>
            <person name="Rouy Z."/>
            <person name="Op den Camp H.J."/>
            <person name="Jetten M.S."/>
            <person name="Dispirito A.A."/>
            <person name="Dunfield P."/>
            <person name="Klotz M.G."/>
            <person name="Semrau J.D."/>
            <person name="Stein L.Y."/>
            <person name="Barbe V."/>
            <person name="Medigue C."/>
            <person name="Trotsenko Y.A."/>
            <person name="Kalyuzhnaya M.G."/>
        </authorList>
    </citation>
    <scope>NUCLEOTIDE SEQUENCE [LARGE SCALE GENOMIC DNA]</scope>
    <source>
        <strain evidence="3">DSM 19304 / NCIMB 14124 / VKM B-2133 / 20Z</strain>
    </source>
</reference>
<keyword evidence="1" id="KW-0963">Cytoplasm</keyword>